<comment type="caution">
    <text evidence="2">The sequence shown here is derived from an EMBL/GenBank/DDBJ whole genome shotgun (WGS) entry which is preliminary data.</text>
</comment>
<gene>
    <name evidence="2" type="ORF">PHMEG_00012903</name>
</gene>
<dbReference type="Pfam" id="PF24626">
    <property type="entry name" value="SH3_Tf2-1"/>
    <property type="match status" value="1"/>
</dbReference>
<dbReference type="EMBL" id="NBNE01001508">
    <property type="protein sequence ID" value="OWZ13727.1"/>
    <property type="molecule type" value="Genomic_DNA"/>
</dbReference>
<dbReference type="AlphaFoldDB" id="A0A225W9R2"/>
<accession>A0A225W9R2</accession>
<evidence type="ECO:0000313" key="2">
    <source>
        <dbReference type="EMBL" id="OWZ13727.1"/>
    </source>
</evidence>
<sequence>MAGIQPILVTNVGANKLAPRFIGPFKILKVLGDAYTLLLPTVLRLHPTFYAGRLRRYHPVVTPNVSDTPTVLPPASLDVPLLARRLLHHIQLATQIRHLTLQPRQPLRCALSTPRRLRLHPPTLCRVSSAIVRHPLSIVLAVLATLSSRSWGHDDHRAVLQHARTGRGRVARDGPIPPHCQYLVRWLSPMPDSWEPRAVLLEDVPDCVAAYEAVVLTAAGLPDDATVRRA</sequence>
<evidence type="ECO:0000313" key="3">
    <source>
        <dbReference type="Proteomes" id="UP000198211"/>
    </source>
</evidence>
<organism evidence="2 3">
    <name type="scientific">Phytophthora megakarya</name>
    <dbReference type="NCBI Taxonomy" id="4795"/>
    <lineage>
        <taxon>Eukaryota</taxon>
        <taxon>Sar</taxon>
        <taxon>Stramenopiles</taxon>
        <taxon>Oomycota</taxon>
        <taxon>Peronosporomycetes</taxon>
        <taxon>Peronosporales</taxon>
        <taxon>Peronosporaceae</taxon>
        <taxon>Phytophthora</taxon>
    </lineage>
</organism>
<name>A0A225W9R2_9STRA</name>
<dbReference type="CDD" id="cd00024">
    <property type="entry name" value="CD_CSD"/>
    <property type="match status" value="1"/>
</dbReference>
<dbReference type="OrthoDB" id="128527at2759"/>
<evidence type="ECO:0000259" key="1">
    <source>
        <dbReference type="Pfam" id="PF24626"/>
    </source>
</evidence>
<feature type="domain" description="Tf2-1-like SH3-like" evidence="1">
    <location>
        <begin position="14"/>
        <end position="58"/>
    </location>
</feature>
<proteinExistence type="predicted"/>
<dbReference type="Proteomes" id="UP000198211">
    <property type="component" value="Unassembled WGS sequence"/>
</dbReference>
<dbReference type="InterPro" id="IPR056924">
    <property type="entry name" value="SH3_Tf2-1"/>
</dbReference>
<protein>
    <recommendedName>
        <fullName evidence="1">Tf2-1-like SH3-like domain-containing protein</fullName>
    </recommendedName>
</protein>
<keyword evidence="3" id="KW-1185">Reference proteome</keyword>
<reference evidence="3" key="1">
    <citation type="submission" date="2017-03" db="EMBL/GenBank/DDBJ databases">
        <title>Phytopthora megakarya and P. palmivora, two closely related causual agents of cacao black pod achieved similar genome size and gene model numbers by different mechanisms.</title>
        <authorList>
            <person name="Ali S."/>
            <person name="Shao J."/>
            <person name="Larry D.J."/>
            <person name="Kronmiller B."/>
            <person name="Shen D."/>
            <person name="Strem M.D."/>
            <person name="Melnick R.L."/>
            <person name="Guiltinan M.J."/>
            <person name="Tyler B.M."/>
            <person name="Meinhardt L.W."/>
            <person name="Bailey B.A."/>
        </authorList>
    </citation>
    <scope>NUCLEOTIDE SEQUENCE [LARGE SCALE GENOMIC DNA]</scope>
    <source>
        <strain evidence="3">zdho120</strain>
    </source>
</reference>